<proteinExistence type="predicted"/>
<evidence type="ECO:0000313" key="1">
    <source>
        <dbReference type="EMBL" id="QJA62727.1"/>
    </source>
</evidence>
<reference evidence="1" key="1">
    <citation type="submission" date="2020-03" db="EMBL/GenBank/DDBJ databases">
        <title>The deep terrestrial virosphere.</title>
        <authorList>
            <person name="Holmfeldt K."/>
            <person name="Nilsson E."/>
            <person name="Simone D."/>
            <person name="Lopez-Fernandez M."/>
            <person name="Wu X."/>
            <person name="de Brujin I."/>
            <person name="Lundin D."/>
            <person name="Andersson A."/>
            <person name="Bertilsson S."/>
            <person name="Dopson M."/>
        </authorList>
    </citation>
    <scope>NUCLEOTIDE SEQUENCE</scope>
    <source>
        <strain evidence="1">MM415B00738</strain>
    </source>
</reference>
<accession>A0A6M3J0D9</accession>
<gene>
    <name evidence="1" type="ORF">MM415B00738_0015</name>
</gene>
<name>A0A6M3J0D9_9ZZZZ</name>
<dbReference type="AlphaFoldDB" id="A0A6M3J0D9"/>
<protein>
    <submittedName>
        <fullName evidence="1">Uncharacterized protein</fullName>
    </submittedName>
</protein>
<sequence>MKKMYDEIKKEIQNDPEGRGYKDKTDAQIKDLLNEPYTTDRVVQDFHPARIHEILIGVAETPNIVAVTDVTTAKKVILPAEVK</sequence>
<organism evidence="1">
    <name type="scientific">viral metagenome</name>
    <dbReference type="NCBI Taxonomy" id="1070528"/>
    <lineage>
        <taxon>unclassified sequences</taxon>
        <taxon>metagenomes</taxon>
        <taxon>organismal metagenomes</taxon>
    </lineage>
</organism>
<dbReference type="EMBL" id="MT141479">
    <property type="protein sequence ID" value="QJA62727.1"/>
    <property type="molecule type" value="Genomic_DNA"/>
</dbReference>